<dbReference type="AlphaFoldDB" id="A0A2J6QVP2"/>
<feature type="signal peptide" evidence="1">
    <location>
        <begin position="1"/>
        <end position="19"/>
    </location>
</feature>
<evidence type="ECO:0000256" key="1">
    <source>
        <dbReference type="SAM" id="SignalP"/>
    </source>
</evidence>
<feature type="chain" id="PRO_5014412891" description="Pectate lyase" evidence="1">
    <location>
        <begin position="20"/>
        <end position="171"/>
    </location>
</feature>
<dbReference type="OrthoDB" id="2888121at2759"/>
<keyword evidence="1" id="KW-0732">Signal</keyword>
<gene>
    <name evidence="2" type="ORF">L207DRAFT_573507</name>
</gene>
<evidence type="ECO:0008006" key="4">
    <source>
        <dbReference type="Google" id="ProtNLM"/>
    </source>
</evidence>
<protein>
    <recommendedName>
        <fullName evidence="4">Pectate lyase</fullName>
    </recommendedName>
</protein>
<dbReference type="Pfam" id="PF21087">
    <property type="entry name" value="Glyco_hydro_134"/>
    <property type="match status" value="1"/>
</dbReference>
<organism evidence="2 3">
    <name type="scientific">Hyaloscypha variabilis (strain UAMH 11265 / GT02V1 / F)</name>
    <name type="common">Meliniomyces variabilis</name>
    <dbReference type="NCBI Taxonomy" id="1149755"/>
    <lineage>
        <taxon>Eukaryota</taxon>
        <taxon>Fungi</taxon>
        <taxon>Dikarya</taxon>
        <taxon>Ascomycota</taxon>
        <taxon>Pezizomycotina</taxon>
        <taxon>Leotiomycetes</taxon>
        <taxon>Helotiales</taxon>
        <taxon>Hyaloscyphaceae</taxon>
        <taxon>Hyaloscypha</taxon>
        <taxon>Hyaloscypha variabilis</taxon>
    </lineage>
</organism>
<dbReference type="EMBL" id="KZ613967">
    <property type="protein sequence ID" value="PMD30338.1"/>
    <property type="molecule type" value="Genomic_DNA"/>
</dbReference>
<keyword evidence="3" id="KW-1185">Reference proteome</keyword>
<accession>A0A2J6QVP2</accession>
<proteinExistence type="predicted"/>
<reference evidence="2 3" key="1">
    <citation type="submission" date="2016-04" db="EMBL/GenBank/DDBJ databases">
        <title>A degradative enzymes factory behind the ericoid mycorrhizal symbiosis.</title>
        <authorList>
            <consortium name="DOE Joint Genome Institute"/>
            <person name="Martino E."/>
            <person name="Morin E."/>
            <person name="Grelet G."/>
            <person name="Kuo A."/>
            <person name="Kohler A."/>
            <person name="Daghino S."/>
            <person name="Barry K."/>
            <person name="Choi C."/>
            <person name="Cichocki N."/>
            <person name="Clum A."/>
            <person name="Copeland A."/>
            <person name="Hainaut M."/>
            <person name="Haridas S."/>
            <person name="Labutti K."/>
            <person name="Lindquist E."/>
            <person name="Lipzen A."/>
            <person name="Khouja H.-R."/>
            <person name="Murat C."/>
            <person name="Ohm R."/>
            <person name="Olson A."/>
            <person name="Spatafora J."/>
            <person name="Veneault-Fourrey C."/>
            <person name="Henrissat B."/>
            <person name="Grigoriev I."/>
            <person name="Martin F."/>
            <person name="Perotto S."/>
        </authorList>
    </citation>
    <scope>NUCLEOTIDE SEQUENCE [LARGE SCALE GENOMIC DNA]</scope>
    <source>
        <strain evidence="2 3">F</strain>
    </source>
</reference>
<dbReference type="STRING" id="1149755.A0A2J6QVP2"/>
<evidence type="ECO:0000313" key="3">
    <source>
        <dbReference type="Proteomes" id="UP000235786"/>
    </source>
</evidence>
<name>A0A2J6QVP2_HYAVF</name>
<dbReference type="InterPro" id="IPR049168">
    <property type="entry name" value="Glyco_hydro_134"/>
</dbReference>
<dbReference type="Proteomes" id="UP000235786">
    <property type="component" value="Unassembled WGS sequence"/>
</dbReference>
<evidence type="ECO:0000313" key="2">
    <source>
        <dbReference type="EMBL" id="PMD30338.1"/>
    </source>
</evidence>
<sequence length="171" mass="18954">MYFSALLFYSLSLASAAVAIPTSSIPEGPTAVQAVNQESKLRILHRVRTRYSKESHHIRRRNNTRHGNRYAGDIENDSRLYTVWGTGTDISGASRPLGGGYPSERIWLGKLAYLRKASTFLSGDAANFGIMKQNWGMLRVCASQFKGQTAAQSSNGTILNSNLNYDINDRH</sequence>